<evidence type="ECO:0000313" key="4">
    <source>
        <dbReference type="EMBL" id="OGH59948.1"/>
    </source>
</evidence>
<dbReference type="GO" id="GO:0006203">
    <property type="term" value="P:dGTP catabolic process"/>
    <property type="evidence" value="ECO:0007669"/>
    <property type="project" value="TreeGrafter"/>
</dbReference>
<reference evidence="4 5" key="1">
    <citation type="journal article" date="2016" name="Nat. Commun.">
        <title>Thousands of microbial genomes shed light on interconnected biogeochemical processes in an aquifer system.</title>
        <authorList>
            <person name="Anantharaman K."/>
            <person name="Brown C.T."/>
            <person name="Hug L.A."/>
            <person name="Sharon I."/>
            <person name="Castelle C.J."/>
            <person name="Probst A.J."/>
            <person name="Thomas B.C."/>
            <person name="Singh A."/>
            <person name="Wilkins M.J."/>
            <person name="Karaoz U."/>
            <person name="Brodie E.L."/>
            <person name="Williams K.H."/>
            <person name="Hubbard S.S."/>
            <person name="Banfield J.F."/>
        </authorList>
    </citation>
    <scope>NUCLEOTIDE SEQUENCE [LARGE SCALE GENOMIC DNA]</scope>
</reference>
<dbReference type="Pfam" id="PF00293">
    <property type="entry name" value="NUDIX"/>
    <property type="match status" value="1"/>
</dbReference>
<gene>
    <name evidence="4" type="ORF">A2725_01785</name>
</gene>
<evidence type="ECO:0000256" key="2">
    <source>
        <dbReference type="RuleBase" id="RU003476"/>
    </source>
</evidence>
<keyword evidence="1 2" id="KW-0378">Hydrolase</keyword>
<sequence length="135" mass="15565">MEKLPKVGIAVIVIKNNKILMHKRKSSHGDGTWSFPGGHLEFGESLEKCAQRETLEEAGIKIKNLQFANITNDIFVDENKHYITIFMTANHDSGEPMIMEPEKCECWEWYDWNNMPSPLFLPIENLIKKGYSPIK</sequence>
<dbReference type="GO" id="GO:0035539">
    <property type="term" value="F:8-oxo-7,8-dihydrodeoxyguanosine triphosphate pyrophosphatase activity"/>
    <property type="evidence" value="ECO:0007669"/>
    <property type="project" value="TreeGrafter"/>
</dbReference>
<dbReference type="PANTHER" id="PTHR16099">
    <property type="entry name" value="8-OXO-DGTP DIPHOSPHATES NUDT15"/>
    <property type="match status" value="1"/>
</dbReference>
<dbReference type="InterPro" id="IPR020476">
    <property type="entry name" value="Nudix_hydrolase"/>
</dbReference>
<dbReference type="InterPro" id="IPR000086">
    <property type="entry name" value="NUDIX_hydrolase_dom"/>
</dbReference>
<comment type="similarity">
    <text evidence="2">Belongs to the Nudix hydrolase family.</text>
</comment>
<evidence type="ECO:0000313" key="5">
    <source>
        <dbReference type="Proteomes" id="UP000177067"/>
    </source>
</evidence>
<feature type="domain" description="Nudix hydrolase" evidence="3">
    <location>
        <begin position="2"/>
        <end position="135"/>
    </location>
</feature>
<evidence type="ECO:0000256" key="1">
    <source>
        <dbReference type="ARBA" id="ARBA00022801"/>
    </source>
</evidence>
<dbReference type="InterPro" id="IPR020084">
    <property type="entry name" value="NUDIX_hydrolase_CS"/>
</dbReference>
<dbReference type="GO" id="GO:0005829">
    <property type="term" value="C:cytosol"/>
    <property type="evidence" value="ECO:0007669"/>
    <property type="project" value="TreeGrafter"/>
</dbReference>
<dbReference type="InterPro" id="IPR015797">
    <property type="entry name" value="NUDIX_hydrolase-like_dom_sf"/>
</dbReference>
<name>A0A1F6LKN2_9BACT</name>
<proteinExistence type="inferred from homology"/>
<dbReference type="SUPFAM" id="SSF55811">
    <property type="entry name" value="Nudix"/>
    <property type="match status" value="1"/>
</dbReference>
<dbReference type="PANTHER" id="PTHR16099:SF5">
    <property type="entry name" value="NUCLEOTIDE TRIPHOSPHATE DIPHOSPHATASE NUDT15"/>
    <property type="match status" value="1"/>
</dbReference>
<dbReference type="FunFam" id="3.90.79.10:FF:000060">
    <property type="entry name" value="Nudix hydrolase 1"/>
    <property type="match status" value="1"/>
</dbReference>
<organism evidence="4 5">
    <name type="scientific">Candidatus Magasanikbacteria bacterium RIFCSPHIGHO2_01_FULL_33_34</name>
    <dbReference type="NCBI Taxonomy" id="1798671"/>
    <lineage>
        <taxon>Bacteria</taxon>
        <taxon>Candidatus Magasanikiibacteriota</taxon>
    </lineage>
</organism>
<protein>
    <submittedName>
        <fullName evidence="4">DNA mismatch repair protein MutT</fullName>
    </submittedName>
</protein>
<dbReference type="Gene3D" id="3.90.79.10">
    <property type="entry name" value="Nucleoside Triphosphate Pyrophosphohydrolase"/>
    <property type="match status" value="1"/>
</dbReference>
<dbReference type="CDD" id="cd04678">
    <property type="entry name" value="NUDIX_MTH2_Nudt15"/>
    <property type="match status" value="1"/>
</dbReference>
<dbReference type="Proteomes" id="UP000177067">
    <property type="component" value="Unassembled WGS sequence"/>
</dbReference>
<dbReference type="PROSITE" id="PS00893">
    <property type="entry name" value="NUDIX_BOX"/>
    <property type="match status" value="1"/>
</dbReference>
<dbReference type="PROSITE" id="PS51462">
    <property type="entry name" value="NUDIX"/>
    <property type="match status" value="1"/>
</dbReference>
<comment type="caution">
    <text evidence="4">The sequence shown here is derived from an EMBL/GenBank/DDBJ whole genome shotgun (WGS) entry which is preliminary data.</text>
</comment>
<accession>A0A1F6LKN2</accession>
<dbReference type="EMBL" id="MFPS01000005">
    <property type="protein sequence ID" value="OGH59948.1"/>
    <property type="molecule type" value="Genomic_DNA"/>
</dbReference>
<dbReference type="PRINTS" id="PR00502">
    <property type="entry name" value="NUDIXFAMILY"/>
</dbReference>
<dbReference type="AlphaFoldDB" id="A0A1F6LKN2"/>
<evidence type="ECO:0000259" key="3">
    <source>
        <dbReference type="PROSITE" id="PS51462"/>
    </source>
</evidence>